<evidence type="ECO:0000256" key="2">
    <source>
        <dbReference type="ARBA" id="ARBA00022552"/>
    </source>
</evidence>
<reference evidence="10 11" key="1">
    <citation type="submission" date="2015-01" db="EMBL/GenBank/DDBJ databases">
        <title>Draft genome of the acidophilic iron oxidizer Ferrimicrobium acidiphilum strain T23.</title>
        <authorList>
            <person name="Poehlein A."/>
            <person name="Eisen S."/>
            <person name="Schloemann M."/>
            <person name="Johnson B.D."/>
            <person name="Daniel R."/>
            <person name="Muehling M."/>
        </authorList>
    </citation>
    <scope>NUCLEOTIDE SEQUENCE [LARGE SCALE GENOMIC DNA]</scope>
    <source>
        <strain evidence="10 11">T23</strain>
    </source>
</reference>
<dbReference type="eggNOG" id="COG0030">
    <property type="taxonomic scope" value="Bacteria"/>
</dbReference>
<dbReference type="InterPro" id="IPR029063">
    <property type="entry name" value="SAM-dependent_MTases_sf"/>
</dbReference>
<name>A0A0D8FX85_9ACTN</name>
<evidence type="ECO:0000256" key="1">
    <source>
        <dbReference type="ARBA" id="ARBA00022490"/>
    </source>
</evidence>
<feature type="binding site" evidence="7 8">
    <location>
        <position position="111"/>
    </location>
    <ligand>
        <name>S-adenosyl-L-methionine</name>
        <dbReference type="ChEBI" id="CHEBI:59789"/>
    </ligand>
</feature>
<keyword evidence="5 7" id="KW-0949">S-adenosyl-L-methionine</keyword>
<dbReference type="InterPro" id="IPR011530">
    <property type="entry name" value="rRNA_adenine_dimethylase"/>
</dbReference>
<comment type="function">
    <text evidence="7">Specifically dimethylates two adjacent adenosines (A1518 and A1519) in the loop of a conserved hairpin near the 3'-end of 16S rRNA in the 30S particle. May play a critical role in biogenesis of 30S subunits.</text>
</comment>
<dbReference type="SUPFAM" id="SSF53335">
    <property type="entry name" value="S-adenosyl-L-methionine-dependent methyltransferases"/>
    <property type="match status" value="1"/>
</dbReference>
<accession>A0A0D8FX85</accession>
<dbReference type="GO" id="GO:0005829">
    <property type="term" value="C:cytosol"/>
    <property type="evidence" value="ECO:0007669"/>
    <property type="project" value="TreeGrafter"/>
</dbReference>
<dbReference type="Gene3D" id="3.40.50.150">
    <property type="entry name" value="Vaccinia Virus protein VP39"/>
    <property type="match status" value="1"/>
</dbReference>
<gene>
    <name evidence="7 10" type="primary">rsmA</name>
    <name evidence="7" type="synonym">ksgA</name>
    <name evidence="10" type="ORF">FEAC_05790</name>
</gene>
<dbReference type="PROSITE" id="PS51689">
    <property type="entry name" value="SAM_RNA_A_N6_MT"/>
    <property type="match status" value="1"/>
</dbReference>
<comment type="caution">
    <text evidence="10">The sequence shown here is derived from an EMBL/GenBank/DDBJ whole genome shotgun (WGS) entry which is preliminary data.</text>
</comment>
<dbReference type="InterPro" id="IPR020598">
    <property type="entry name" value="rRNA_Ade_methylase_Trfase_N"/>
</dbReference>
<dbReference type="PANTHER" id="PTHR11727">
    <property type="entry name" value="DIMETHYLADENOSINE TRANSFERASE"/>
    <property type="match status" value="1"/>
</dbReference>
<dbReference type="PANTHER" id="PTHR11727:SF7">
    <property type="entry name" value="DIMETHYLADENOSINE TRANSFERASE-RELATED"/>
    <property type="match status" value="1"/>
</dbReference>
<proteinExistence type="inferred from homology"/>
<dbReference type="Proteomes" id="UP000032336">
    <property type="component" value="Unassembled WGS sequence"/>
</dbReference>
<evidence type="ECO:0000256" key="7">
    <source>
        <dbReference type="HAMAP-Rule" id="MF_00607"/>
    </source>
</evidence>
<dbReference type="AlphaFoldDB" id="A0A0D8FX85"/>
<organism evidence="10 11">
    <name type="scientific">Ferrimicrobium acidiphilum DSM 19497</name>
    <dbReference type="NCBI Taxonomy" id="1121877"/>
    <lineage>
        <taxon>Bacteria</taxon>
        <taxon>Bacillati</taxon>
        <taxon>Actinomycetota</taxon>
        <taxon>Acidimicrobiia</taxon>
        <taxon>Acidimicrobiales</taxon>
        <taxon>Acidimicrobiaceae</taxon>
        <taxon>Ferrimicrobium</taxon>
    </lineage>
</organism>
<feature type="binding site" evidence="7 8">
    <location>
        <position position="63"/>
    </location>
    <ligand>
        <name>S-adenosyl-L-methionine</name>
        <dbReference type="ChEBI" id="CHEBI:59789"/>
    </ligand>
</feature>
<dbReference type="PATRIC" id="fig|1121877.4.peg.621"/>
<dbReference type="SMART" id="SM00650">
    <property type="entry name" value="rADc"/>
    <property type="match status" value="1"/>
</dbReference>
<dbReference type="EC" id="2.1.1.182" evidence="7"/>
<comment type="subcellular location">
    <subcellularLocation>
        <location evidence="7">Cytoplasm</location>
    </subcellularLocation>
</comment>
<keyword evidence="1 7" id="KW-0963">Cytoplasm</keyword>
<feature type="binding site" evidence="7 8">
    <location>
        <position position="42"/>
    </location>
    <ligand>
        <name>S-adenosyl-L-methionine</name>
        <dbReference type="ChEBI" id="CHEBI:59789"/>
    </ligand>
</feature>
<dbReference type="Gene3D" id="1.10.8.100">
    <property type="entry name" value="Ribosomal RNA adenine dimethylase-like, domain 2"/>
    <property type="match status" value="1"/>
</dbReference>
<keyword evidence="2 7" id="KW-0698">rRNA processing</keyword>
<evidence type="ECO:0000313" key="11">
    <source>
        <dbReference type="Proteomes" id="UP000032336"/>
    </source>
</evidence>
<dbReference type="InterPro" id="IPR020596">
    <property type="entry name" value="rRNA_Ade_Mease_Trfase_CS"/>
</dbReference>
<keyword evidence="3 7" id="KW-0489">Methyltransferase</keyword>
<dbReference type="Pfam" id="PF00398">
    <property type="entry name" value="RrnaAD"/>
    <property type="match status" value="1"/>
</dbReference>
<evidence type="ECO:0000259" key="9">
    <source>
        <dbReference type="SMART" id="SM00650"/>
    </source>
</evidence>
<feature type="binding site" evidence="7 8">
    <location>
        <position position="17"/>
    </location>
    <ligand>
        <name>S-adenosyl-L-methionine</name>
        <dbReference type="ChEBI" id="CHEBI:59789"/>
    </ligand>
</feature>
<evidence type="ECO:0000256" key="4">
    <source>
        <dbReference type="ARBA" id="ARBA00022679"/>
    </source>
</evidence>
<dbReference type="PROSITE" id="PS01131">
    <property type="entry name" value="RRNA_A_DIMETH"/>
    <property type="match status" value="1"/>
</dbReference>
<keyword evidence="4 7" id="KW-0808">Transferase</keyword>
<protein>
    <recommendedName>
        <fullName evidence="7">Ribosomal RNA small subunit methyltransferase A</fullName>
        <ecNumber evidence="7">2.1.1.182</ecNumber>
    </recommendedName>
    <alternativeName>
        <fullName evidence="7">16S rRNA (adenine(1518)-N(6)/adenine(1519)-N(6))-dimethyltransferase</fullName>
    </alternativeName>
    <alternativeName>
        <fullName evidence="7">16S rRNA dimethyladenosine transferase</fullName>
    </alternativeName>
    <alternativeName>
        <fullName evidence="7">16S rRNA dimethylase</fullName>
    </alternativeName>
    <alternativeName>
        <fullName evidence="7">S-adenosylmethionine-6-N', N'-adenosyl(rRNA) dimethyltransferase</fullName>
    </alternativeName>
</protein>
<keyword evidence="11" id="KW-1185">Reference proteome</keyword>
<dbReference type="EMBL" id="JXUW01000003">
    <property type="protein sequence ID" value="KJE77830.1"/>
    <property type="molecule type" value="Genomic_DNA"/>
</dbReference>
<dbReference type="HAMAP" id="MF_00607">
    <property type="entry name" value="16SrRNA_methyltr_A"/>
    <property type="match status" value="1"/>
</dbReference>
<dbReference type="STRING" id="1121877.FEAC_05790"/>
<dbReference type="InterPro" id="IPR001737">
    <property type="entry name" value="KsgA/Erm"/>
</dbReference>
<comment type="catalytic activity">
    <reaction evidence="7">
        <text>adenosine(1518)/adenosine(1519) in 16S rRNA + 4 S-adenosyl-L-methionine = N(6)-dimethyladenosine(1518)/N(6)-dimethyladenosine(1519) in 16S rRNA + 4 S-adenosyl-L-homocysteine + 4 H(+)</text>
        <dbReference type="Rhea" id="RHEA:19609"/>
        <dbReference type="Rhea" id="RHEA-COMP:10232"/>
        <dbReference type="Rhea" id="RHEA-COMP:10233"/>
        <dbReference type="ChEBI" id="CHEBI:15378"/>
        <dbReference type="ChEBI" id="CHEBI:57856"/>
        <dbReference type="ChEBI" id="CHEBI:59789"/>
        <dbReference type="ChEBI" id="CHEBI:74411"/>
        <dbReference type="ChEBI" id="CHEBI:74493"/>
        <dbReference type="EC" id="2.1.1.182"/>
    </reaction>
</comment>
<evidence type="ECO:0000313" key="10">
    <source>
        <dbReference type="EMBL" id="KJE77830.1"/>
    </source>
</evidence>
<dbReference type="CDD" id="cd02440">
    <property type="entry name" value="AdoMet_MTases"/>
    <property type="match status" value="1"/>
</dbReference>
<feature type="binding site" evidence="7 8">
    <location>
        <position position="15"/>
    </location>
    <ligand>
        <name>S-adenosyl-L-methionine</name>
        <dbReference type="ChEBI" id="CHEBI:59789"/>
    </ligand>
</feature>
<comment type="similarity">
    <text evidence="7">Belongs to the class I-like SAM-binding methyltransferase superfamily. rRNA adenine N(6)-methyltransferase family. RsmA subfamily.</text>
</comment>
<dbReference type="GO" id="GO:0003723">
    <property type="term" value="F:RNA binding"/>
    <property type="evidence" value="ECO:0007669"/>
    <property type="project" value="UniProtKB-UniRule"/>
</dbReference>
<evidence type="ECO:0000256" key="6">
    <source>
        <dbReference type="ARBA" id="ARBA00022884"/>
    </source>
</evidence>
<dbReference type="NCBIfam" id="TIGR00755">
    <property type="entry name" value="ksgA"/>
    <property type="match status" value="1"/>
</dbReference>
<evidence type="ECO:0000256" key="8">
    <source>
        <dbReference type="PROSITE-ProRule" id="PRU01026"/>
    </source>
</evidence>
<keyword evidence="6 7" id="KW-0694">RNA-binding</keyword>
<dbReference type="InterPro" id="IPR023165">
    <property type="entry name" value="rRNA_Ade_diMease-like_C"/>
</dbReference>
<feature type="domain" description="Ribosomal RNA adenine methylase transferase N-terminal" evidence="9">
    <location>
        <begin position="22"/>
        <end position="196"/>
    </location>
</feature>
<feature type="binding site" evidence="7 8">
    <location>
        <position position="90"/>
    </location>
    <ligand>
        <name>S-adenosyl-L-methionine</name>
        <dbReference type="ChEBI" id="CHEBI:59789"/>
    </ligand>
</feature>
<sequence>MFSKGFEPSRALGQNFLVDANIARKIASEAAAGQLPRAIEIGPGAGSLTIFLAEFFEQVLAIEADRALVAELQSLLMDRQIVNVDVVNGDALQFDFVHADLALLPTVLVGNLPYNIASQIILRVLEHAWYVESMVVMVQAEMADRLLAPAGSRNSSAFGVHVALMARTRSVLTVPSSVFIPSPKVASKVIRLDRIRDPISVVDPCLYATLIWVIKTTFGHRRQMLRRVLSSEQSSVVASLGIEVTRRPESLLMEEWIAIAQGLEEAGIGAPR</sequence>
<dbReference type="GO" id="GO:0052908">
    <property type="term" value="F:16S rRNA (adenine(1518)-N(6)/adenine(1519)-N(6))-dimethyltransferase activity"/>
    <property type="evidence" value="ECO:0007669"/>
    <property type="project" value="UniProtKB-EC"/>
</dbReference>
<evidence type="ECO:0000256" key="3">
    <source>
        <dbReference type="ARBA" id="ARBA00022603"/>
    </source>
</evidence>
<evidence type="ECO:0000256" key="5">
    <source>
        <dbReference type="ARBA" id="ARBA00022691"/>
    </source>
</evidence>